<keyword evidence="5" id="KW-1185">Reference proteome</keyword>
<keyword evidence="3" id="KW-0808">Transferase</keyword>
<dbReference type="InterPro" id="IPR029044">
    <property type="entry name" value="Nucleotide-diphossugar_trans"/>
</dbReference>
<dbReference type="SUPFAM" id="SSF53448">
    <property type="entry name" value="Nucleotide-diphospho-sugar transferases"/>
    <property type="match status" value="1"/>
</dbReference>
<name>A0A3B5KST5_9TELE</name>
<organism evidence="4 5">
    <name type="scientific">Xiphophorus couchianus</name>
    <name type="common">Monterrey platyfish</name>
    <dbReference type="NCBI Taxonomy" id="32473"/>
    <lineage>
        <taxon>Eukaryota</taxon>
        <taxon>Metazoa</taxon>
        <taxon>Chordata</taxon>
        <taxon>Craniata</taxon>
        <taxon>Vertebrata</taxon>
        <taxon>Euteleostomi</taxon>
        <taxon>Actinopterygii</taxon>
        <taxon>Neopterygii</taxon>
        <taxon>Teleostei</taxon>
        <taxon>Neoteleostei</taxon>
        <taxon>Acanthomorphata</taxon>
        <taxon>Ovalentaria</taxon>
        <taxon>Atherinomorphae</taxon>
        <taxon>Cyprinodontiformes</taxon>
        <taxon>Poeciliidae</taxon>
        <taxon>Poeciliinae</taxon>
        <taxon>Xiphophorus</taxon>
    </lineage>
</organism>
<evidence type="ECO:0000256" key="2">
    <source>
        <dbReference type="ARBA" id="ARBA00022676"/>
    </source>
</evidence>
<proteinExistence type="inferred from homology"/>
<dbReference type="Ensembl" id="ENSXCOT00000003210.1">
    <property type="protein sequence ID" value="ENSXCOP00000003173.1"/>
    <property type="gene ID" value="ENSXCOG00000002101.1"/>
</dbReference>
<protein>
    <submittedName>
        <fullName evidence="4">Uncharacterized protein</fullName>
    </submittedName>
</protein>
<dbReference type="InterPro" id="IPR002495">
    <property type="entry name" value="Glyco_trans_8"/>
</dbReference>
<dbReference type="Gene3D" id="3.90.550.10">
    <property type="entry name" value="Spore Coat Polysaccharide Biosynthesis Protein SpsA, Chain A"/>
    <property type="match status" value="1"/>
</dbReference>
<dbReference type="PANTHER" id="PTHR13778">
    <property type="entry name" value="GLYCOSYLTRANSFERASE 8 DOMAIN-CONTAINING PROTEIN"/>
    <property type="match status" value="1"/>
</dbReference>
<dbReference type="GO" id="GO:0008194">
    <property type="term" value="F:UDP-glycosyltransferase activity"/>
    <property type="evidence" value="ECO:0007669"/>
    <property type="project" value="UniProtKB-ARBA"/>
</dbReference>
<dbReference type="Pfam" id="PF01501">
    <property type="entry name" value="Glyco_transf_8"/>
    <property type="match status" value="1"/>
</dbReference>
<dbReference type="Proteomes" id="UP000261380">
    <property type="component" value="Unplaced"/>
</dbReference>
<evidence type="ECO:0000313" key="5">
    <source>
        <dbReference type="Proteomes" id="UP000261380"/>
    </source>
</evidence>
<comment type="similarity">
    <text evidence="1">Belongs to the glycosyltransferase 8 family.</text>
</comment>
<dbReference type="GeneTree" id="ENSGT00940000158078"/>
<dbReference type="PANTHER" id="PTHR13778:SF2">
    <property type="entry name" value="GLYCOSYLTRANSFERASE 8 DOMAIN-CONTAINING PROTEIN 2"/>
    <property type="match status" value="1"/>
</dbReference>
<reference evidence="4" key="2">
    <citation type="submission" date="2025-09" db="UniProtKB">
        <authorList>
            <consortium name="Ensembl"/>
        </authorList>
    </citation>
    <scope>IDENTIFICATION</scope>
</reference>
<accession>A0A3B5KST5</accession>
<evidence type="ECO:0000313" key="4">
    <source>
        <dbReference type="Ensembl" id="ENSXCOP00000003173.1"/>
    </source>
</evidence>
<evidence type="ECO:0000256" key="1">
    <source>
        <dbReference type="ARBA" id="ARBA00006351"/>
    </source>
</evidence>
<dbReference type="GO" id="GO:0005794">
    <property type="term" value="C:Golgi apparatus"/>
    <property type="evidence" value="ECO:0007669"/>
    <property type="project" value="TreeGrafter"/>
</dbReference>
<evidence type="ECO:0000256" key="3">
    <source>
        <dbReference type="ARBA" id="ARBA00022679"/>
    </source>
</evidence>
<dbReference type="InterPro" id="IPR050748">
    <property type="entry name" value="Glycosyltrans_8_dom-fam"/>
</dbReference>
<dbReference type="AlphaFoldDB" id="A0A3B5KST5"/>
<keyword evidence="2" id="KW-0328">Glycosyltransferase</keyword>
<sequence>MFYEFIHIENWIAQTSESCSKRVIRISTKHYSPHVFSKICFNQVYHVWCLLANCEACKTDDGVYVDSLLFSELVPQTTYMGFLDYRKQEVKDLAINPNHCSFNPGVFVAEIKEWKKQKITKQLERWMEKNFRQNIYSSAMAGGVATPPMLIVFHDKYTALDPLWHVRHLGWSPDARYAESFLQGAHLLHWNGPFKPWNDPAVHSDLWERWFIPDPSGRFTLTRPGSDS</sequence>
<reference evidence="4" key="1">
    <citation type="submission" date="2025-08" db="UniProtKB">
        <authorList>
            <consortium name="Ensembl"/>
        </authorList>
    </citation>
    <scope>IDENTIFICATION</scope>
</reference>